<proteinExistence type="predicted"/>
<dbReference type="Proteomes" id="UP000202181">
    <property type="component" value="Segment"/>
</dbReference>
<dbReference type="RefSeq" id="YP_009290873.1">
    <property type="nucleotide sequence ID" value="NC_031107.2"/>
</dbReference>
<evidence type="ECO:0000313" key="2">
    <source>
        <dbReference type="EMBL" id="ANZ48268.1"/>
    </source>
</evidence>
<keyword evidence="3" id="KW-1185">Reference proteome</keyword>
<feature type="compositionally biased region" description="Polar residues" evidence="1">
    <location>
        <begin position="1"/>
        <end position="13"/>
    </location>
</feature>
<reference evidence="2" key="1">
    <citation type="submission" date="2016-06" db="EMBL/GenBank/DDBJ databases">
        <authorList>
            <person name="Berg J.A."/>
            <person name="Hyde J.R."/>
            <person name="Breakwell D.P."/>
            <person name="Hope S."/>
            <person name="Grose J.H."/>
        </authorList>
    </citation>
    <scope>NUCLEOTIDE SEQUENCE [LARGE SCALE GENOMIC DNA]</scope>
</reference>
<dbReference type="GeneID" id="29057205"/>
<accession>A0A1B2IAH0</accession>
<dbReference type="KEGG" id="vg:29057205"/>
<name>A0A1B2IAH0_9CAUD</name>
<feature type="region of interest" description="Disordered" evidence="1">
    <location>
        <begin position="1"/>
        <end position="51"/>
    </location>
</feature>
<protein>
    <submittedName>
        <fullName evidence="2">Uncharacterized protein</fullName>
    </submittedName>
</protein>
<evidence type="ECO:0000313" key="3">
    <source>
        <dbReference type="Proteomes" id="UP000202181"/>
    </source>
</evidence>
<dbReference type="EMBL" id="KX397364">
    <property type="protein sequence ID" value="ANZ48268.1"/>
    <property type="molecule type" value="Genomic_DNA"/>
</dbReference>
<organism evidence="2 3">
    <name type="scientific">Erwinia phage vB_EamM_Asesino</name>
    <dbReference type="NCBI Taxonomy" id="1883370"/>
    <lineage>
        <taxon>Viruses</taxon>
        <taxon>Duplodnaviria</taxon>
        <taxon>Heunggongvirae</taxon>
        <taxon>Uroviricota</taxon>
        <taxon>Caudoviricetes</taxon>
        <taxon>Chimalliviridae</taxon>
        <taxon>Erskinevirus</taxon>
        <taxon>Erskinevirus asesino</taxon>
    </lineage>
</organism>
<sequence length="51" mass="5186">MSKSEQVQDTQLATDPMDFGDIPGLDPDITVEGGVDAATEDDGCAGGACKI</sequence>
<evidence type="ECO:0000256" key="1">
    <source>
        <dbReference type="SAM" id="MobiDB-lite"/>
    </source>
</evidence>
<dbReference type="OrthoDB" id="28971at10239"/>
<gene>
    <name evidence="2" type="ORF">ASESINO_255</name>
</gene>